<feature type="region of interest" description="Disordered" evidence="2">
    <location>
        <begin position="171"/>
        <end position="215"/>
    </location>
</feature>
<dbReference type="InterPro" id="IPR041588">
    <property type="entry name" value="Integrase_H2C2"/>
</dbReference>
<feature type="compositionally biased region" description="Low complexity" evidence="2">
    <location>
        <begin position="31"/>
        <end position="41"/>
    </location>
</feature>
<dbReference type="GO" id="GO:0006508">
    <property type="term" value="P:proteolysis"/>
    <property type="evidence" value="ECO:0007669"/>
    <property type="project" value="InterPro"/>
</dbReference>
<comment type="caution">
    <text evidence="4">The sequence shown here is derived from an EMBL/GenBank/DDBJ whole genome shotgun (WGS) entry which is preliminary data.</text>
</comment>
<dbReference type="GO" id="GO:0004190">
    <property type="term" value="F:aspartic-type endopeptidase activity"/>
    <property type="evidence" value="ECO:0007669"/>
    <property type="project" value="InterPro"/>
</dbReference>
<feature type="domain" description="Peptidase A2" evidence="3">
    <location>
        <begin position="63"/>
        <end position="147"/>
    </location>
</feature>
<dbReference type="InterPro" id="IPR021109">
    <property type="entry name" value="Peptidase_aspartic_dom_sf"/>
</dbReference>
<protein>
    <submittedName>
        <fullName evidence="4">Pol polyprotein</fullName>
    </submittedName>
</protein>
<gene>
    <name evidence="4" type="ORF">PoB_004499600</name>
</gene>
<proteinExistence type="predicted"/>
<dbReference type="PANTHER" id="PTHR37984:SF15">
    <property type="entry name" value="INTEGRASE CATALYTIC DOMAIN-CONTAINING PROTEIN"/>
    <property type="match status" value="1"/>
</dbReference>
<dbReference type="PROSITE" id="PS00141">
    <property type="entry name" value="ASP_PROTEASE"/>
    <property type="match status" value="1"/>
</dbReference>
<dbReference type="PROSITE" id="PS50175">
    <property type="entry name" value="ASP_PROT_RETROV"/>
    <property type="match status" value="1"/>
</dbReference>
<dbReference type="FunFam" id="1.10.340.70:FF:000001">
    <property type="entry name" value="Retrovirus-related Pol polyprotein from transposon gypsy-like Protein"/>
    <property type="match status" value="1"/>
</dbReference>
<evidence type="ECO:0000313" key="5">
    <source>
        <dbReference type="Proteomes" id="UP000735302"/>
    </source>
</evidence>
<reference evidence="4 5" key="1">
    <citation type="journal article" date="2021" name="Elife">
        <title>Chloroplast acquisition without the gene transfer in kleptoplastic sea slugs, Plakobranchus ocellatus.</title>
        <authorList>
            <person name="Maeda T."/>
            <person name="Takahashi S."/>
            <person name="Yoshida T."/>
            <person name="Shimamura S."/>
            <person name="Takaki Y."/>
            <person name="Nagai Y."/>
            <person name="Toyoda A."/>
            <person name="Suzuki Y."/>
            <person name="Arimoto A."/>
            <person name="Ishii H."/>
            <person name="Satoh N."/>
            <person name="Nishiyama T."/>
            <person name="Hasebe M."/>
            <person name="Maruyama T."/>
            <person name="Minagawa J."/>
            <person name="Obokata J."/>
            <person name="Shigenobu S."/>
        </authorList>
    </citation>
    <scope>NUCLEOTIDE SEQUENCE [LARGE SCALE GENOMIC DNA]</scope>
</reference>
<dbReference type="SUPFAM" id="SSF50630">
    <property type="entry name" value="Acid proteases"/>
    <property type="match status" value="1"/>
</dbReference>
<sequence length="371" mass="41504">MCGRTGHYAQNCRSRLPKDRSSGKRKTPAVSSQSIGGQEQGSLADEAFGNCPVATAHIDLRPVKALLDTGSQVSVMTEKFYRSHLRTATDINPAALKFNLTAANGTNIPYKGYLSVRVDLLGTTVEDAVIFITKKLTSTDCILGMNIPQHIPMFSECVDIHRKWNRNTKIARSPKTPTHVPTHSIVTNQASGPATTPFNPSDSVPMSEQQEQDTTIQPVRAFLRPRRKPNFTERAALPRHAQALLTQWKRLRFEDNVLVRTVVGPEGEISQVVLPAKKQKEACQLAHDSCGHQGPERTLQTLRKRFFWPGMHHDVFDYCRRCHRCQVAKAPAQTTFRASAHITANDPLEMIAIDFTQMEMSYQMAETQSWS</sequence>
<dbReference type="Pfam" id="PF13975">
    <property type="entry name" value="gag-asp_proteas"/>
    <property type="match status" value="1"/>
</dbReference>
<dbReference type="InterPro" id="IPR050951">
    <property type="entry name" value="Retrovirus_Pol_polyprotein"/>
</dbReference>
<dbReference type="EMBL" id="BLXT01004960">
    <property type="protein sequence ID" value="GFO18491.1"/>
    <property type="molecule type" value="Genomic_DNA"/>
</dbReference>
<dbReference type="InterPro" id="IPR001995">
    <property type="entry name" value="Peptidase_A2_cat"/>
</dbReference>
<organism evidence="4 5">
    <name type="scientific">Plakobranchus ocellatus</name>
    <dbReference type="NCBI Taxonomy" id="259542"/>
    <lineage>
        <taxon>Eukaryota</taxon>
        <taxon>Metazoa</taxon>
        <taxon>Spiralia</taxon>
        <taxon>Lophotrochozoa</taxon>
        <taxon>Mollusca</taxon>
        <taxon>Gastropoda</taxon>
        <taxon>Heterobranchia</taxon>
        <taxon>Euthyneura</taxon>
        <taxon>Panpulmonata</taxon>
        <taxon>Sacoglossa</taxon>
        <taxon>Placobranchoidea</taxon>
        <taxon>Plakobranchidae</taxon>
        <taxon>Plakobranchus</taxon>
    </lineage>
</organism>
<name>A0AAV4B542_9GAST</name>
<accession>A0AAV4B542</accession>
<dbReference type="InterPro" id="IPR001969">
    <property type="entry name" value="Aspartic_peptidase_AS"/>
</dbReference>
<dbReference type="Gene3D" id="2.40.70.10">
    <property type="entry name" value="Acid Proteases"/>
    <property type="match status" value="1"/>
</dbReference>
<dbReference type="Pfam" id="PF17921">
    <property type="entry name" value="Integrase_H2C2"/>
    <property type="match status" value="1"/>
</dbReference>
<dbReference type="PANTHER" id="PTHR37984">
    <property type="entry name" value="PROTEIN CBG26694"/>
    <property type="match status" value="1"/>
</dbReference>
<evidence type="ECO:0000256" key="2">
    <source>
        <dbReference type="SAM" id="MobiDB-lite"/>
    </source>
</evidence>
<evidence type="ECO:0000313" key="4">
    <source>
        <dbReference type="EMBL" id="GFO18491.1"/>
    </source>
</evidence>
<evidence type="ECO:0000256" key="1">
    <source>
        <dbReference type="ARBA" id="ARBA00022801"/>
    </source>
</evidence>
<dbReference type="AlphaFoldDB" id="A0AAV4B542"/>
<dbReference type="Gene3D" id="1.10.340.70">
    <property type="match status" value="1"/>
</dbReference>
<feature type="region of interest" description="Disordered" evidence="2">
    <location>
        <begin position="1"/>
        <end position="41"/>
    </location>
</feature>
<dbReference type="CDD" id="cd00303">
    <property type="entry name" value="retropepsin_like"/>
    <property type="match status" value="1"/>
</dbReference>
<evidence type="ECO:0000259" key="3">
    <source>
        <dbReference type="PROSITE" id="PS50175"/>
    </source>
</evidence>
<keyword evidence="5" id="KW-1185">Reference proteome</keyword>
<keyword evidence="1" id="KW-0378">Hydrolase</keyword>
<dbReference type="Proteomes" id="UP000735302">
    <property type="component" value="Unassembled WGS sequence"/>
</dbReference>